<evidence type="ECO:0000313" key="3">
    <source>
        <dbReference type="Proteomes" id="UP000276133"/>
    </source>
</evidence>
<accession>A0A3M7S4S0</accession>
<evidence type="ECO:0008006" key="4">
    <source>
        <dbReference type="Google" id="ProtNLM"/>
    </source>
</evidence>
<reference evidence="2 3" key="1">
    <citation type="journal article" date="2018" name="Sci. Rep.">
        <title>Genomic signatures of local adaptation to the degree of environmental predictability in rotifers.</title>
        <authorList>
            <person name="Franch-Gras L."/>
            <person name="Hahn C."/>
            <person name="Garcia-Roger E.M."/>
            <person name="Carmona M.J."/>
            <person name="Serra M."/>
            <person name="Gomez A."/>
        </authorList>
    </citation>
    <scope>NUCLEOTIDE SEQUENCE [LARGE SCALE GENOMIC DNA]</scope>
    <source>
        <strain evidence="2">HYR1</strain>
    </source>
</reference>
<sequence>MQSSSDFSTWSQFFSNAQIPQQFVNSYASKFCENRIRFDMLADIDKVLLNEMGITAIGDCLSILKHAKVIITKLEEEKKEAFSRETPKKRGEVAKRIIENCLGDTESKQEKSSSNLSQDLISRLNFTKSPVVKFNEESLGKVVVSSTTDDLDYGDKTKNLKRKLNDDVENTVKEKPLEYRGLLKNTSHNGTQVKPASLNDALKKKKTESKVICLSKKEVNGMEKAGDVVQAETKKIVSLKYIKQSSELEKDKQNSVFSRIKPLAKSSSAAAAVRLLKEAVQTKNHEQKIIPISSEFKNERSTQGPKIVKLNQSQRLNKSVHDRLSFK</sequence>
<protein>
    <recommendedName>
        <fullName evidence="4">SAM domain-containing protein</fullName>
    </recommendedName>
</protein>
<dbReference type="Gene3D" id="1.10.150.50">
    <property type="entry name" value="Transcription Factor, Ets-1"/>
    <property type="match status" value="1"/>
</dbReference>
<gene>
    <name evidence="2" type="ORF">BpHYR1_048680</name>
</gene>
<dbReference type="Pfam" id="PF18017">
    <property type="entry name" value="SAM_4"/>
    <property type="match status" value="1"/>
</dbReference>
<dbReference type="AlphaFoldDB" id="A0A3M7S4S0"/>
<dbReference type="PANTHER" id="PTHR21359">
    <property type="entry name" value="DUF5577 DOMAIN-CONTAINING PROTEIN"/>
    <property type="match status" value="1"/>
</dbReference>
<dbReference type="OrthoDB" id="10067653at2759"/>
<evidence type="ECO:0000256" key="1">
    <source>
        <dbReference type="SAM" id="MobiDB-lite"/>
    </source>
</evidence>
<evidence type="ECO:0000313" key="2">
    <source>
        <dbReference type="EMBL" id="RNA30762.1"/>
    </source>
</evidence>
<name>A0A3M7S4S0_BRAPC</name>
<dbReference type="SUPFAM" id="SSF47769">
    <property type="entry name" value="SAM/Pointed domain"/>
    <property type="match status" value="1"/>
</dbReference>
<comment type="caution">
    <text evidence="2">The sequence shown here is derived from an EMBL/GenBank/DDBJ whole genome shotgun (WGS) entry which is preliminary data.</text>
</comment>
<dbReference type="InterPro" id="IPR039161">
    <property type="entry name" value="C19orf47-like"/>
</dbReference>
<feature type="region of interest" description="Disordered" evidence="1">
    <location>
        <begin position="291"/>
        <end position="327"/>
    </location>
</feature>
<dbReference type="EMBL" id="REGN01002046">
    <property type="protein sequence ID" value="RNA30762.1"/>
    <property type="molecule type" value="Genomic_DNA"/>
</dbReference>
<dbReference type="GO" id="GO:0005634">
    <property type="term" value="C:nucleus"/>
    <property type="evidence" value="ECO:0007669"/>
    <property type="project" value="TreeGrafter"/>
</dbReference>
<proteinExistence type="predicted"/>
<dbReference type="PANTHER" id="PTHR21359:SF1">
    <property type="entry name" value="DUF5577 DOMAIN-CONTAINING PROTEIN"/>
    <property type="match status" value="1"/>
</dbReference>
<dbReference type="Proteomes" id="UP000276133">
    <property type="component" value="Unassembled WGS sequence"/>
</dbReference>
<keyword evidence="3" id="KW-1185">Reference proteome</keyword>
<dbReference type="InterPro" id="IPR013761">
    <property type="entry name" value="SAM/pointed_sf"/>
</dbReference>
<organism evidence="2 3">
    <name type="scientific">Brachionus plicatilis</name>
    <name type="common">Marine rotifer</name>
    <name type="synonym">Brachionus muelleri</name>
    <dbReference type="NCBI Taxonomy" id="10195"/>
    <lineage>
        <taxon>Eukaryota</taxon>
        <taxon>Metazoa</taxon>
        <taxon>Spiralia</taxon>
        <taxon>Gnathifera</taxon>
        <taxon>Rotifera</taxon>
        <taxon>Eurotatoria</taxon>
        <taxon>Monogononta</taxon>
        <taxon>Pseudotrocha</taxon>
        <taxon>Ploima</taxon>
        <taxon>Brachionidae</taxon>
        <taxon>Brachionus</taxon>
    </lineage>
</organism>